<proteinExistence type="predicted"/>
<dbReference type="SUPFAM" id="SSF48295">
    <property type="entry name" value="TrpR-like"/>
    <property type="match status" value="1"/>
</dbReference>
<sequence length="45" mass="5326">MNTIEERAPVRRRRRRSTEFKARAVQDCMQPGGSIAAVWEPKRKR</sequence>
<dbReference type="AlphaFoldDB" id="A0A0S4TZX0"/>
<accession>A0A0S4TZX0</accession>
<reference evidence="1" key="1">
    <citation type="submission" date="2015-10" db="EMBL/GenBank/DDBJ databases">
        <authorList>
            <person name="Gilbert D.G."/>
        </authorList>
    </citation>
    <scope>NUCLEOTIDE SEQUENCE</scope>
    <source>
        <strain evidence="1">Phyl III-seqv23</strain>
    </source>
</reference>
<dbReference type="GO" id="GO:0043565">
    <property type="term" value="F:sequence-specific DNA binding"/>
    <property type="evidence" value="ECO:0007669"/>
    <property type="project" value="InterPro"/>
</dbReference>
<gene>
    <name evidence="1" type="ORF">RUN39_v1_1160011</name>
</gene>
<organism evidence="1">
    <name type="scientific">Ralstonia solanacearum</name>
    <name type="common">Pseudomonas solanacearum</name>
    <dbReference type="NCBI Taxonomy" id="305"/>
    <lineage>
        <taxon>Bacteria</taxon>
        <taxon>Pseudomonadati</taxon>
        <taxon>Pseudomonadota</taxon>
        <taxon>Betaproteobacteria</taxon>
        <taxon>Burkholderiales</taxon>
        <taxon>Burkholderiaceae</taxon>
        <taxon>Ralstonia</taxon>
        <taxon>Ralstonia solanacearum species complex</taxon>
    </lineage>
</organism>
<dbReference type="InterPro" id="IPR010921">
    <property type="entry name" value="Trp_repressor/repl_initiator"/>
</dbReference>
<dbReference type="EMBL" id="LN899819">
    <property type="protein sequence ID" value="CUV15199.1"/>
    <property type="molecule type" value="Genomic_DNA"/>
</dbReference>
<name>A0A0S4TZX0_RALSL</name>
<evidence type="ECO:0000313" key="1">
    <source>
        <dbReference type="EMBL" id="CUV15199.1"/>
    </source>
</evidence>
<protein>
    <submittedName>
        <fullName evidence="1">Transposase</fullName>
    </submittedName>
</protein>